<feature type="signal peptide" evidence="3">
    <location>
        <begin position="1"/>
        <end position="18"/>
    </location>
</feature>
<feature type="domain" description="LysM" evidence="4">
    <location>
        <begin position="134"/>
        <end position="178"/>
    </location>
</feature>
<keyword evidence="1" id="KW-0147">Chitin-binding</keyword>
<sequence length="237" mass="24836">MFPRVLLTALSLAAYSAAICTQSYTVKSGDGCDAIAVANGVSSYQIPHLNGDSACMLLTPGQNICLKDSTYDCQPAYTVKTGDTCFSIAQSHGISLSKFVENNPNVGDTNNCSTYPGLSVCVDPDSANPNPCSRTTRIEAGDTCEAIATRENISIDIIHKLNPGNKCAGLLAFTQICVDGPTNNCASIYVVTGNEGGCANIAAAHGIDFPRLRELNPNIDATCGNIYPTEPLCIASK</sequence>
<reference evidence="5 6" key="1">
    <citation type="submission" date="2024-05" db="EMBL/GenBank/DDBJ databases">
        <title>A draft genome resource for the thread blight pathogen Marasmius tenuissimus strain MS-2.</title>
        <authorList>
            <person name="Yulfo-Soto G.E."/>
            <person name="Baruah I.K."/>
            <person name="Amoako-Attah I."/>
            <person name="Bukari Y."/>
            <person name="Meinhardt L.W."/>
            <person name="Bailey B.A."/>
            <person name="Cohen S.P."/>
        </authorList>
    </citation>
    <scope>NUCLEOTIDE SEQUENCE [LARGE SCALE GENOMIC DNA]</scope>
    <source>
        <strain evidence="5 6">MS-2</strain>
    </source>
</reference>
<organism evidence="5 6">
    <name type="scientific">Marasmius tenuissimus</name>
    <dbReference type="NCBI Taxonomy" id="585030"/>
    <lineage>
        <taxon>Eukaryota</taxon>
        <taxon>Fungi</taxon>
        <taxon>Dikarya</taxon>
        <taxon>Basidiomycota</taxon>
        <taxon>Agaricomycotina</taxon>
        <taxon>Agaricomycetes</taxon>
        <taxon>Agaricomycetidae</taxon>
        <taxon>Agaricales</taxon>
        <taxon>Marasmiineae</taxon>
        <taxon>Marasmiaceae</taxon>
        <taxon>Marasmius</taxon>
    </lineage>
</organism>
<keyword evidence="6" id="KW-1185">Reference proteome</keyword>
<dbReference type="InterPro" id="IPR036779">
    <property type="entry name" value="LysM_dom_sf"/>
</dbReference>
<comment type="caution">
    <text evidence="5">The sequence shown here is derived from an EMBL/GenBank/DDBJ whole genome shotgun (WGS) entry which is preliminary data.</text>
</comment>
<evidence type="ECO:0000313" key="5">
    <source>
        <dbReference type="EMBL" id="KAL0064930.1"/>
    </source>
</evidence>
<gene>
    <name evidence="5" type="ORF">AAF712_008049</name>
</gene>
<dbReference type="PANTHER" id="PTHR34997:SF1">
    <property type="entry name" value="PEPTIDOGLYCAN-BINDING LYSIN DOMAIN"/>
    <property type="match status" value="1"/>
</dbReference>
<dbReference type="Proteomes" id="UP001437256">
    <property type="component" value="Unassembled WGS sequence"/>
</dbReference>
<keyword evidence="3" id="KW-0732">Signal</keyword>
<dbReference type="CDD" id="cd00118">
    <property type="entry name" value="LysM"/>
    <property type="match status" value="4"/>
</dbReference>
<feature type="chain" id="PRO_5045083757" description="LysM domain-containing protein" evidence="3">
    <location>
        <begin position="19"/>
        <end position="237"/>
    </location>
</feature>
<feature type="domain" description="LysM" evidence="4">
    <location>
        <begin position="75"/>
        <end position="122"/>
    </location>
</feature>
<dbReference type="EMBL" id="JBBXMP010000054">
    <property type="protein sequence ID" value="KAL0064930.1"/>
    <property type="molecule type" value="Genomic_DNA"/>
</dbReference>
<evidence type="ECO:0000313" key="6">
    <source>
        <dbReference type="Proteomes" id="UP001437256"/>
    </source>
</evidence>
<evidence type="ECO:0000259" key="4">
    <source>
        <dbReference type="PROSITE" id="PS51782"/>
    </source>
</evidence>
<dbReference type="PANTHER" id="PTHR34997">
    <property type="entry name" value="AM15"/>
    <property type="match status" value="1"/>
</dbReference>
<evidence type="ECO:0000256" key="1">
    <source>
        <dbReference type="ARBA" id="ARBA00022669"/>
    </source>
</evidence>
<evidence type="ECO:0000256" key="3">
    <source>
        <dbReference type="SAM" id="SignalP"/>
    </source>
</evidence>
<dbReference type="Gene3D" id="3.10.350.10">
    <property type="entry name" value="LysM domain"/>
    <property type="match status" value="4"/>
</dbReference>
<feature type="domain" description="LysM" evidence="4">
    <location>
        <begin position="22"/>
        <end position="66"/>
    </location>
</feature>
<dbReference type="SUPFAM" id="SSF54106">
    <property type="entry name" value="LysM domain"/>
    <property type="match status" value="3"/>
</dbReference>
<protein>
    <recommendedName>
        <fullName evidence="4">LysM domain-containing protein</fullName>
    </recommendedName>
</protein>
<feature type="domain" description="LysM" evidence="4">
    <location>
        <begin position="187"/>
        <end position="234"/>
    </location>
</feature>
<dbReference type="SMART" id="SM00257">
    <property type="entry name" value="LysM"/>
    <property type="match status" value="4"/>
</dbReference>
<name>A0ABR2ZUD3_9AGAR</name>
<proteinExistence type="predicted"/>
<evidence type="ECO:0000256" key="2">
    <source>
        <dbReference type="ARBA" id="ARBA00023026"/>
    </source>
</evidence>
<dbReference type="InterPro" id="IPR018392">
    <property type="entry name" value="LysM"/>
</dbReference>
<keyword evidence="2" id="KW-0843">Virulence</keyword>
<dbReference type="PROSITE" id="PS51782">
    <property type="entry name" value="LYSM"/>
    <property type="match status" value="4"/>
</dbReference>
<dbReference type="Pfam" id="PF01476">
    <property type="entry name" value="LysM"/>
    <property type="match status" value="4"/>
</dbReference>
<accession>A0ABR2ZUD3</accession>
<dbReference type="InterPro" id="IPR052210">
    <property type="entry name" value="LysM1-like"/>
</dbReference>